<evidence type="ECO:0000313" key="3">
    <source>
        <dbReference type="Proteomes" id="UP000252004"/>
    </source>
</evidence>
<dbReference type="InterPro" id="IPR050228">
    <property type="entry name" value="Carboxylesterase_BioH"/>
</dbReference>
<evidence type="ECO:0000313" key="2">
    <source>
        <dbReference type="EMBL" id="AXE27345.1"/>
    </source>
</evidence>
<dbReference type="GO" id="GO:0016787">
    <property type="term" value="F:hydrolase activity"/>
    <property type="evidence" value="ECO:0007669"/>
    <property type="project" value="UniProtKB-KW"/>
</dbReference>
<dbReference type="InterPro" id="IPR000073">
    <property type="entry name" value="AB_hydrolase_1"/>
</dbReference>
<organism evidence="2 3">
    <name type="scientific">Streptomyces globosus</name>
    <dbReference type="NCBI Taxonomy" id="68209"/>
    <lineage>
        <taxon>Bacteria</taxon>
        <taxon>Bacillati</taxon>
        <taxon>Actinomycetota</taxon>
        <taxon>Actinomycetes</taxon>
        <taxon>Kitasatosporales</taxon>
        <taxon>Streptomycetaceae</taxon>
        <taxon>Streptomyces</taxon>
    </lineage>
</organism>
<dbReference type="Pfam" id="PF00561">
    <property type="entry name" value="Abhydrolase_1"/>
    <property type="match status" value="1"/>
</dbReference>
<protein>
    <submittedName>
        <fullName evidence="2">Alpha/beta hydrolase</fullName>
    </submittedName>
</protein>
<keyword evidence="2" id="KW-0378">Hydrolase</keyword>
<dbReference type="InterPro" id="IPR029058">
    <property type="entry name" value="AB_hydrolase_fold"/>
</dbReference>
<dbReference type="Gene3D" id="3.40.50.1820">
    <property type="entry name" value="alpha/beta hydrolase"/>
    <property type="match status" value="1"/>
</dbReference>
<dbReference type="Proteomes" id="UP000252004">
    <property type="component" value="Chromosome"/>
</dbReference>
<dbReference type="PRINTS" id="PR00111">
    <property type="entry name" value="ABHYDROLASE"/>
</dbReference>
<dbReference type="SUPFAM" id="SSF53474">
    <property type="entry name" value="alpha/beta-Hydrolases"/>
    <property type="match status" value="1"/>
</dbReference>
<feature type="domain" description="AB hydrolase-1" evidence="1">
    <location>
        <begin position="2"/>
        <end position="218"/>
    </location>
</feature>
<proteinExistence type="predicted"/>
<sequence>MWEGPARELRARGHRVLAVDQPGFGAAPAAQGPPSLDSVADALAAELDRQGIGSAVLAGCSLGGYTAMAFLRRHPHRVRGLALLAARGTADTAQAAEQRLRFADAFLDDAARGRLVAQTTPSLLGATTRRRRPDLLDRVTGLALAAPPQSVAWTQRALAARPDSTAVLRAAAVPALVVLGGEDELVAAAEARPVAAALPQGRLAVLPGVGHLAPLEAPRETARLLAGLLARAGKAGAGAW</sequence>
<dbReference type="KEGG" id="sgz:C0216_07590"/>
<dbReference type="PANTHER" id="PTHR43194:SF5">
    <property type="entry name" value="PIMELOYL-[ACYL-CARRIER PROTEIN] METHYL ESTER ESTERASE"/>
    <property type="match status" value="1"/>
</dbReference>
<name>A0A344U8X4_9ACTN</name>
<dbReference type="OrthoDB" id="9785847at2"/>
<dbReference type="EMBL" id="CP030862">
    <property type="protein sequence ID" value="AXE27345.1"/>
    <property type="molecule type" value="Genomic_DNA"/>
</dbReference>
<keyword evidence="3" id="KW-1185">Reference proteome</keyword>
<dbReference type="PRINTS" id="PR00412">
    <property type="entry name" value="EPOXHYDRLASE"/>
</dbReference>
<dbReference type="InterPro" id="IPR000639">
    <property type="entry name" value="Epox_hydrolase-like"/>
</dbReference>
<dbReference type="AlphaFoldDB" id="A0A344U8X4"/>
<evidence type="ECO:0000259" key="1">
    <source>
        <dbReference type="Pfam" id="PF00561"/>
    </source>
</evidence>
<reference evidence="2 3" key="1">
    <citation type="submission" date="2018-01" db="EMBL/GenBank/DDBJ databases">
        <title>Draft genome Sequence of streptomyces globosus LZH-48.</title>
        <authorList>
            <person name="Ran K."/>
            <person name="Li Z."/>
            <person name="Wei S."/>
            <person name="Dong R."/>
        </authorList>
    </citation>
    <scope>NUCLEOTIDE SEQUENCE [LARGE SCALE GENOMIC DNA]</scope>
    <source>
        <strain evidence="2 3">LZH-48</strain>
    </source>
</reference>
<gene>
    <name evidence="2" type="ORF">C0216_07590</name>
</gene>
<accession>A0A344U8X4</accession>
<dbReference type="PANTHER" id="PTHR43194">
    <property type="entry name" value="HYDROLASE ALPHA/BETA FOLD FAMILY"/>
    <property type="match status" value="1"/>
</dbReference>